<dbReference type="AlphaFoldDB" id="D8IR91"/>
<dbReference type="Pfam" id="PF09345">
    <property type="entry name" value="SiaC"/>
    <property type="match status" value="1"/>
</dbReference>
<keyword evidence="3" id="KW-1185">Reference proteome</keyword>
<evidence type="ECO:0000313" key="3">
    <source>
        <dbReference type="Proteomes" id="UP000000329"/>
    </source>
</evidence>
<feature type="domain" description="SiaC family regulatory phosphoprotein" evidence="1">
    <location>
        <begin position="6"/>
        <end position="125"/>
    </location>
</feature>
<dbReference type="eggNOG" id="ENOG50312WH">
    <property type="taxonomic scope" value="Bacteria"/>
</dbReference>
<evidence type="ECO:0000313" key="2">
    <source>
        <dbReference type="EMBL" id="ADJ65217.1"/>
    </source>
</evidence>
<sequence length="130" mass="14605">MDNLFIAASASSPEVDFRFEQRQLSLKGESYPENAAQFWGEIIATLRRFLADDSADAPLTVNVALAYFNSSSTKMLFSLFDALNEKAEAGTEVILNWYHDEDDDTIFEFGQELQEDFPALVFHDHAVSNG</sequence>
<dbReference type="HOGENOM" id="CLU_129198_0_0_4"/>
<accession>D8IR91</accession>
<dbReference type="STRING" id="757424.Hsero_3739"/>
<dbReference type="Proteomes" id="UP000000329">
    <property type="component" value="Chromosome"/>
</dbReference>
<dbReference type="InterPro" id="IPR018530">
    <property type="entry name" value="SiaC"/>
</dbReference>
<proteinExistence type="predicted"/>
<gene>
    <name evidence="2" type="ordered locus">Hsero_3739</name>
</gene>
<dbReference type="EMBL" id="CP002039">
    <property type="protein sequence ID" value="ADJ65217.1"/>
    <property type="molecule type" value="Genomic_DNA"/>
</dbReference>
<reference evidence="2 3" key="1">
    <citation type="submission" date="2010-04" db="EMBL/GenBank/DDBJ databases">
        <title>The genome of Herbaspirillum seropedicae SmR1, an endophytic, nitrogen-fixing, plant-growth promoting beta-Proteobacteria.</title>
        <authorList>
            <person name="Pedrosa F.O."/>
            <person name="Monteiro R.A."/>
            <person name="Wassem R."/>
            <person name="Cruz L.M."/>
            <person name="Ayub R.A."/>
            <person name="Colauto N.B."/>
            <person name="Fernandez M.A."/>
            <person name="Fungaro M.H.P."/>
            <person name="Grisard E.C."/>
            <person name="Hungria M."/>
            <person name="Madeira H.M.F."/>
            <person name="Nodari R.O."/>
            <person name="Osaku C.A."/>
            <person name="Petzl-Erler M.L."/>
            <person name="Terenzi H."/>
            <person name="Vieira L.G.E."/>
            <person name="Almeida M.I.M."/>
            <person name="Alves L.R."/>
            <person name="Arantes O.M.N."/>
            <person name="Balsanelli E."/>
            <person name="Barcellos F.G."/>
            <person name="Baura V.A."/>
            <person name="Binde D.R."/>
            <person name="Campo R.J."/>
            <person name="Chubatsu L.S."/>
            <person name="Chueire L.M.O."/>
            <person name="Ciferri R.R."/>
            <person name="Correa L.C."/>
            <person name="da Conceicao Silva J.L."/>
            <person name="Dabul A.N.G."/>
            <person name="Dambros B.P."/>
            <person name="Faoro H."/>
            <person name="Favetti A."/>
            <person name="Friedermann G."/>
            <person name="Furlaneto M.C."/>
            <person name="Gasques L.S."/>
            <person name="Gimenes C.C.T."/>
            <person name="Gioppo N.M.R."/>
            <person name="Glienke-Blanco C."/>
            <person name="Godoy L.P."/>
            <person name="Guerra M.P."/>
            <person name="Karp S."/>
            <person name="Kava-Cordeiro V."/>
            <person name="Margarido V.P."/>
            <person name="Mathioni S.M."/>
            <person name="Menck-Soares M.A."/>
            <person name="Murace N.K."/>
            <person name="Nicolas M.F."/>
            <person name="Oliveira C.E.C."/>
            <person name="Pagnan N.A.B."/>
            <person name="Pamphile J.A."/>
            <person name="Patussi E.V."/>
            <person name="Pereira L.F.P."/>
            <person name="Pereira-Ferrari L."/>
            <person name="Pinto F.G.S."/>
            <person name="Precoma C."/>
            <person name="Prioli A.J."/>
            <person name="Prioli S.M.A.P."/>
            <person name="Raittz R.T."/>
            <person name="Ramos H.J.O."/>
            <person name="Ribeiro E.M.S.F."/>
            <person name="Rigo L.U."/>
            <person name="Rocha C.L.M.S.C."/>
            <person name="Rocha S.N."/>
            <person name="Santos K."/>
            <person name="Satori D."/>
            <person name="Silva A.G."/>
            <person name="Simao R.C.G."/>
            <person name="Soares M.A.M."/>
            <person name="Souza E.M."/>
            <person name="Steffens M.B.R."/>
            <person name="Steindel M."/>
            <person name="Tadra-Sfeir M.Z."/>
            <person name="Takahashi E.K."/>
            <person name="Torres R.A."/>
            <person name="Valle J.S."/>
            <person name="Vernal J.I."/>
            <person name="Vilas-Boas L.A."/>
            <person name="Watanabe M.A.E."/>
            <person name="Weiss V.A."/>
            <person name="Yates M.A."/>
            <person name="Souza E.M."/>
        </authorList>
    </citation>
    <scope>NUCLEOTIDE SEQUENCE [LARGE SCALE GENOMIC DNA]</scope>
    <source>
        <strain evidence="2 3">SmR1</strain>
    </source>
</reference>
<dbReference type="RefSeq" id="WP_013235679.1">
    <property type="nucleotide sequence ID" value="NC_014323.1"/>
</dbReference>
<name>D8IR91_HERSS</name>
<protein>
    <recommendedName>
        <fullName evidence="1">SiaC family regulatory phosphoprotein domain-containing protein</fullName>
    </recommendedName>
</protein>
<dbReference type="GeneID" id="29393868"/>
<dbReference type="KEGG" id="hse:Hsero_3739"/>
<organism evidence="2 3">
    <name type="scientific">Herbaspirillum seropedicae (strain SmR1)</name>
    <dbReference type="NCBI Taxonomy" id="757424"/>
    <lineage>
        <taxon>Bacteria</taxon>
        <taxon>Pseudomonadati</taxon>
        <taxon>Pseudomonadota</taxon>
        <taxon>Betaproteobacteria</taxon>
        <taxon>Burkholderiales</taxon>
        <taxon>Oxalobacteraceae</taxon>
        <taxon>Herbaspirillum</taxon>
    </lineage>
</organism>
<evidence type="ECO:0000259" key="1">
    <source>
        <dbReference type="Pfam" id="PF09345"/>
    </source>
</evidence>
<dbReference type="OrthoDB" id="5297629at2"/>